<evidence type="ECO:0000256" key="1">
    <source>
        <dbReference type="SAM" id="MobiDB-lite"/>
    </source>
</evidence>
<keyword evidence="4" id="KW-1185">Reference proteome</keyword>
<gene>
    <name evidence="3" type="ORF">QWM81_00995</name>
</gene>
<name>A0ABT7YZH2_9ACTN</name>
<feature type="compositionally biased region" description="Pro residues" evidence="1">
    <location>
        <begin position="185"/>
        <end position="202"/>
    </location>
</feature>
<comment type="caution">
    <text evidence="3">The sequence shown here is derived from an EMBL/GenBank/DDBJ whole genome shotgun (WGS) entry which is preliminary data.</text>
</comment>
<feature type="transmembrane region" description="Helical" evidence="2">
    <location>
        <begin position="28"/>
        <end position="46"/>
    </location>
</feature>
<keyword evidence="2" id="KW-0812">Transmembrane</keyword>
<sequence length="227" mass="23287">MRPKTDQKVYTPNTGTEGRAERRKRLDLNAAQVAGSAVAAVVAAKLASKMGVYGTVLGAGVISVIATCGGSIFQHLLRSTAERVREFGGAATYATRVRGWKRSAIAAALVFGLAMVGITAYELISGQDLSGGRGTTITSVVRGGDSAPRPSPSPYRHQQHQERERHQRQTPGPGTGTGGDDGTPAPTPTTTPATPTPTPTPTPSTTDEPDTGATGGDQPSGSPQPSG</sequence>
<dbReference type="Proteomes" id="UP001174050">
    <property type="component" value="Unassembled WGS sequence"/>
</dbReference>
<protein>
    <submittedName>
        <fullName evidence="3">Uncharacterized protein</fullName>
    </submittedName>
</protein>
<feature type="transmembrane region" description="Helical" evidence="2">
    <location>
        <begin position="52"/>
        <end position="73"/>
    </location>
</feature>
<feature type="region of interest" description="Disordered" evidence="1">
    <location>
        <begin position="1"/>
        <end position="20"/>
    </location>
</feature>
<keyword evidence="2" id="KW-0472">Membrane</keyword>
<dbReference type="RefSeq" id="WP_290109425.1">
    <property type="nucleotide sequence ID" value="NZ_JAUEPL010000001.1"/>
</dbReference>
<evidence type="ECO:0000256" key="2">
    <source>
        <dbReference type="SAM" id="Phobius"/>
    </source>
</evidence>
<feature type="transmembrane region" description="Helical" evidence="2">
    <location>
        <begin position="104"/>
        <end position="124"/>
    </location>
</feature>
<reference evidence="3" key="1">
    <citation type="submission" date="2023-06" db="EMBL/GenBank/DDBJ databases">
        <title>WGS-Sequencing of Streptomyces ficellus isolate 21 collected from sand in Gara Djebilet Iron Mine in Algeria.</title>
        <authorList>
            <person name="Zegers G.P."/>
            <person name="Gomez A."/>
            <person name="Gueddou A."/>
            <person name="Zahara A.F."/>
            <person name="Worth M."/>
            <person name="Sevigny J.L."/>
            <person name="Tisa L."/>
        </authorList>
    </citation>
    <scope>NUCLEOTIDE SEQUENCE</scope>
    <source>
        <strain evidence="3">AS11</strain>
    </source>
</reference>
<dbReference type="EMBL" id="JAUEPL010000001">
    <property type="protein sequence ID" value="MDN3292641.1"/>
    <property type="molecule type" value="Genomic_DNA"/>
</dbReference>
<keyword evidence="2" id="KW-1133">Transmembrane helix</keyword>
<accession>A0ABT7YZH2</accession>
<feature type="compositionally biased region" description="Polar residues" evidence="1">
    <location>
        <begin position="217"/>
        <end position="227"/>
    </location>
</feature>
<proteinExistence type="predicted"/>
<feature type="region of interest" description="Disordered" evidence="1">
    <location>
        <begin position="127"/>
        <end position="227"/>
    </location>
</feature>
<organism evidence="3 4">
    <name type="scientific">Streptomyces ficellus</name>
    <dbReference type="NCBI Taxonomy" id="1977088"/>
    <lineage>
        <taxon>Bacteria</taxon>
        <taxon>Bacillati</taxon>
        <taxon>Actinomycetota</taxon>
        <taxon>Actinomycetes</taxon>
        <taxon>Kitasatosporales</taxon>
        <taxon>Streptomycetaceae</taxon>
        <taxon>Streptomyces</taxon>
    </lineage>
</organism>
<evidence type="ECO:0000313" key="3">
    <source>
        <dbReference type="EMBL" id="MDN3292641.1"/>
    </source>
</evidence>
<evidence type="ECO:0000313" key="4">
    <source>
        <dbReference type="Proteomes" id="UP001174050"/>
    </source>
</evidence>